<proteinExistence type="predicted"/>
<sequence>MSKKMAKWFFTDFDGTLRNSRNNDLKLNPDDHQFVLNFIEKGNILAVATARPYMQIKKFLKQHYNLRPDYLICSNGSCVYDKSGNLLYDNPIPKLEQKELFDTLKKYEENVIGLIYTTINKEEVLFHKTWNEELKDAYFGMMPENKSLESLEQADILSMRIIVEENLKVQIERFAEKFRLTIGQYIFNFNDGIYIDITSIKTTKGQAIRQLQKLTKFDDKDVIVAGDDVNDFSMFEEFYENSYLIKQERNATFRSQAKKVIEQIHEIEVD</sequence>
<dbReference type="PANTHER" id="PTHR10000:SF8">
    <property type="entry name" value="HAD SUPERFAMILY HYDROLASE-LIKE, TYPE 3"/>
    <property type="match status" value="1"/>
</dbReference>
<dbReference type="PANTHER" id="PTHR10000">
    <property type="entry name" value="PHOSPHOSERINE PHOSPHATASE"/>
    <property type="match status" value="1"/>
</dbReference>
<dbReference type="GO" id="GO:0000287">
    <property type="term" value="F:magnesium ion binding"/>
    <property type="evidence" value="ECO:0007669"/>
    <property type="project" value="TreeGrafter"/>
</dbReference>
<name>A0A2K9BW16_9MOLU</name>
<dbReference type="InterPro" id="IPR023214">
    <property type="entry name" value="HAD_sf"/>
</dbReference>
<evidence type="ECO:0000313" key="2">
    <source>
        <dbReference type="Proteomes" id="UP000233419"/>
    </source>
</evidence>
<dbReference type="Gene3D" id="3.30.1240.10">
    <property type="match status" value="1"/>
</dbReference>
<accession>A0A2K9BW16</accession>
<keyword evidence="1" id="KW-0378">Hydrolase</keyword>
<dbReference type="Pfam" id="PF08282">
    <property type="entry name" value="Hydrolase_3"/>
    <property type="match status" value="1"/>
</dbReference>
<protein>
    <submittedName>
        <fullName evidence="1">Cof-type HAD-IIB family hydrolase</fullName>
    </submittedName>
</protein>
<evidence type="ECO:0000313" key="1">
    <source>
        <dbReference type="EMBL" id="AUF83910.1"/>
    </source>
</evidence>
<dbReference type="KEGG" id="msyr:CXP39_03920"/>
<dbReference type="InterPro" id="IPR036412">
    <property type="entry name" value="HAD-like_sf"/>
</dbReference>
<dbReference type="AlphaFoldDB" id="A0A2K9BW16"/>
<keyword evidence="2" id="KW-1185">Reference proteome</keyword>
<dbReference type="EMBL" id="CP025257">
    <property type="protein sequence ID" value="AUF83910.1"/>
    <property type="molecule type" value="Genomic_DNA"/>
</dbReference>
<dbReference type="GO" id="GO:0005829">
    <property type="term" value="C:cytosol"/>
    <property type="evidence" value="ECO:0007669"/>
    <property type="project" value="TreeGrafter"/>
</dbReference>
<dbReference type="Gene3D" id="3.40.50.1000">
    <property type="entry name" value="HAD superfamily/HAD-like"/>
    <property type="match status" value="1"/>
</dbReference>
<dbReference type="InterPro" id="IPR006379">
    <property type="entry name" value="HAD-SF_hydro_IIB"/>
</dbReference>
<dbReference type="Proteomes" id="UP000233419">
    <property type="component" value="Chromosome"/>
</dbReference>
<dbReference type="OrthoDB" id="399929at2"/>
<organism evidence="1 2">
    <name type="scientific">Mesoplasma syrphidae</name>
    <dbReference type="NCBI Taxonomy" id="225999"/>
    <lineage>
        <taxon>Bacteria</taxon>
        <taxon>Bacillati</taxon>
        <taxon>Mycoplasmatota</taxon>
        <taxon>Mollicutes</taxon>
        <taxon>Entomoplasmatales</taxon>
        <taxon>Entomoplasmataceae</taxon>
        <taxon>Mesoplasma</taxon>
    </lineage>
</organism>
<reference evidence="1 2" key="1">
    <citation type="submission" date="2017-12" db="EMBL/GenBank/DDBJ databases">
        <title>Mesoplasma syrphidae YJS, Complete Genome.</title>
        <authorList>
            <person name="Knight T.F."/>
            <person name="Citino T."/>
            <person name="Rubinstein R."/>
            <person name="Neuschaefer Z."/>
        </authorList>
    </citation>
    <scope>NUCLEOTIDE SEQUENCE [LARGE SCALE GENOMIC DNA]</scope>
    <source>
        <strain evidence="1 2">YJS</strain>
    </source>
</reference>
<gene>
    <name evidence="1" type="ORF">CXP39_03920</name>
</gene>
<dbReference type="NCBIfam" id="TIGR01484">
    <property type="entry name" value="HAD-SF-IIB"/>
    <property type="match status" value="1"/>
</dbReference>
<dbReference type="GO" id="GO:0016791">
    <property type="term" value="F:phosphatase activity"/>
    <property type="evidence" value="ECO:0007669"/>
    <property type="project" value="TreeGrafter"/>
</dbReference>
<dbReference type="SUPFAM" id="SSF56784">
    <property type="entry name" value="HAD-like"/>
    <property type="match status" value="1"/>
</dbReference>